<dbReference type="SMART" id="SM00283">
    <property type="entry name" value="MA"/>
    <property type="match status" value="1"/>
</dbReference>
<reference evidence="6" key="1">
    <citation type="submission" date="2007-10" db="EMBL/GenBank/DDBJ databases">
        <title>Complete genome of Alkaliphilus oremlandii OhILAs.</title>
        <authorList>
            <person name="Copeland A."/>
            <person name="Lucas S."/>
            <person name="Lapidus A."/>
            <person name="Barry K."/>
            <person name="Detter J.C."/>
            <person name="Glavina del Rio T."/>
            <person name="Hammon N."/>
            <person name="Israni S."/>
            <person name="Dalin E."/>
            <person name="Tice H."/>
            <person name="Pitluck S."/>
            <person name="Chain P."/>
            <person name="Malfatti S."/>
            <person name="Shin M."/>
            <person name="Vergez L."/>
            <person name="Schmutz J."/>
            <person name="Larimer F."/>
            <person name="Land M."/>
            <person name="Hauser L."/>
            <person name="Kyrpides N."/>
            <person name="Mikhailova N."/>
            <person name="Stolz J.F."/>
            <person name="Dawson A."/>
            <person name="Fisher E."/>
            <person name="Crable B."/>
            <person name="Perera E."/>
            <person name="Lisak J."/>
            <person name="Ranganathan M."/>
            <person name="Basu P."/>
            <person name="Richardson P."/>
        </authorList>
    </citation>
    <scope>NUCLEOTIDE SEQUENCE [LARGE SCALE GENOMIC DNA]</scope>
    <source>
        <strain evidence="6">OhILAs</strain>
    </source>
</reference>
<dbReference type="Pfam" id="PF00015">
    <property type="entry name" value="MCPsignal"/>
    <property type="match status" value="1"/>
</dbReference>
<keyword evidence="3" id="KW-1133">Transmembrane helix</keyword>
<keyword evidence="6" id="KW-1185">Reference proteome</keyword>
<feature type="domain" description="Methyl-accepting transducer" evidence="4">
    <location>
        <begin position="99"/>
        <end position="335"/>
    </location>
</feature>
<dbReference type="EMBL" id="CP000853">
    <property type="protein sequence ID" value="ABW18428.1"/>
    <property type="molecule type" value="Genomic_DNA"/>
</dbReference>
<dbReference type="GO" id="GO:0007165">
    <property type="term" value="P:signal transduction"/>
    <property type="evidence" value="ECO:0007669"/>
    <property type="project" value="UniProtKB-KW"/>
</dbReference>
<evidence type="ECO:0000256" key="1">
    <source>
        <dbReference type="ARBA" id="ARBA00023224"/>
    </source>
</evidence>
<evidence type="ECO:0000313" key="6">
    <source>
        <dbReference type="Proteomes" id="UP000000269"/>
    </source>
</evidence>
<dbReference type="PANTHER" id="PTHR32089:SF112">
    <property type="entry name" value="LYSOZYME-LIKE PROTEIN-RELATED"/>
    <property type="match status" value="1"/>
</dbReference>
<organism evidence="5 6">
    <name type="scientific">Alkaliphilus oremlandii (strain OhILAs)</name>
    <name type="common">Clostridium oremlandii (strain OhILAs)</name>
    <dbReference type="NCBI Taxonomy" id="350688"/>
    <lineage>
        <taxon>Bacteria</taxon>
        <taxon>Bacillati</taxon>
        <taxon>Bacillota</taxon>
        <taxon>Clostridia</taxon>
        <taxon>Peptostreptococcales</taxon>
        <taxon>Natronincolaceae</taxon>
        <taxon>Alkaliphilus</taxon>
    </lineage>
</organism>
<dbReference type="InterPro" id="IPR004089">
    <property type="entry name" value="MCPsignal_dom"/>
</dbReference>
<dbReference type="KEGG" id="aoe:Clos_0881"/>
<evidence type="ECO:0000256" key="2">
    <source>
        <dbReference type="PROSITE-ProRule" id="PRU00284"/>
    </source>
</evidence>
<proteinExistence type="predicted"/>
<dbReference type="HOGENOM" id="CLU_000445_107_18_9"/>
<protein>
    <submittedName>
        <fullName evidence="5">Methyl-accepting chemotaxis sensory transducer</fullName>
    </submittedName>
</protein>
<keyword evidence="1 2" id="KW-0807">Transducer</keyword>
<dbReference type="Proteomes" id="UP000000269">
    <property type="component" value="Chromosome"/>
</dbReference>
<evidence type="ECO:0000259" key="4">
    <source>
        <dbReference type="PROSITE" id="PS50111"/>
    </source>
</evidence>
<name>A8MEU9_ALKOO</name>
<dbReference type="OrthoDB" id="9816519at2"/>
<dbReference type="RefSeq" id="WP_012158740.1">
    <property type="nucleotide sequence ID" value="NC_009922.1"/>
</dbReference>
<dbReference type="AlphaFoldDB" id="A8MEU9"/>
<dbReference type="SUPFAM" id="SSF58104">
    <property type="entry name" value="Methyl-accepting chemotaxis protein (MCP) signaling domain"/>
    <property type="match status" value="1"/>
</dbReference>
<dbReference type="eggNOG" id="COG0840">
    <property type="taxonomic scope" value="Bacteria"/>
</dbReference>
<dbReference type="PANTHER" id="PTHR32089">
    <property type="entry name" value="METHYL-ACCEPTING CHEMOTAXIS PROTEIN MCPB"/>
    <property type="match status" value="1"/>
</dbReference>
<dbReference type="GO" id="GO:0016020">
    <property type="term" value="C:membrane"/>
    <property type="evidence" value="ECO:0007669"/>
    <property type="project" value="InterPro"/>
</dbReference>
<gene>
    <name evidence="5" type="ordered locus">Clos_0881</name>
</gene>
<dbReference type="Gene3D" id="1.10.287.950">
    <property type="entry name" value="Methyl-accepting chemotaxis protein"/>
    <property type="match status" value="1"/>
</dbReference>
<evidence type="ECO:0000256" key="3">
    <source>
        <dbReference type="SAM" id="Phobius"/>
    </source>
</evidence>
<keyword evidence="3" id="KW-0812">Transmembrane</keyword>
<evidence type="ECO:0000313" key="5">
    <source>
        <dbReference type="EMBL" id="ABW18428.1"/>
    </source>
</evidence>
<accession>A8MEU9</accession>
<dbReference type="PROSITE" id="PS50111">
    <property type="entry name" value="CHEMOTAXIS_TRANSDUC_2"/>
    <property type="match status" value="1"/>
</dbReference>
<sequence length="510" mass="56420">MTYFREIVLCILAFIAGAISSFIFVRNIHKKMLEEIKFAIHEYSKGNMLYRIDLNKIKNKNTSMLNSLETLKNLLKDWIFQFIRSSTVIVSSTNEVKVDAEGSLAAMNGLSDSVEAFAAGVQGVNNEILNFTALSQQLTVSITEVASISERMNKEANITRETVNSGTKAIENAMKSIEAISQSLQNSGNEIRVLSGLMNEVQGIAGKINAIAYQINLLSLNASIEAARAGEHGKGFAVVAEEVGKLADESAYAATEISGIINNIIGQVESTLTNVEHGIHQGEQSEKITANARIHLQEITESMDKIVNSINNITESIGENARATEDMAENMEKIAAFSQETMSTIDEIEHMMDSQKRFIKASFDNINELDEVSTKLNKFSSTFDRMLGEYLIKQSEELAEHVVKNGINQKSIKEFALKTGGVNFCISDGDGLMQYSSDDSIIGFRLPEDQNSQAYEFRKILKDPSLKVVQPMKKRDVDSKYYKFVGIARKDSLGVVQAALALDDLERLNM</sequence>
<dbReference type="STRING" id="350688.Clos_0881"/>
<feature type="transmembrane region" description="Helical" evidence="3">
    <location>
        <begin position="6"/>
        <end position="25"/>
    </location>
</feature>
<keyword evidence="3" id="KW-0472">Membrane</keyword>